<evidence type="ECO:0000256" key="2">
    <source>
        <dbReference type="ARBA" id="ARBA00022679"/>
    </source>
</evidence>
<keyword evidence="4 8" id="KW-0276">Fatty acid metabolism</keyword>
<dbReference type="Gene3D" id="3.90.470.20">
    <property type="entry name" value="4'-phosphopantetheinyl transferase domain"/>
    <property type="match status" value="1"/>
</dbReference>
<name>A0A6G1X8F3_9BACI</name>
<keyword evidence="11" id="KW-1185">Reference proteome</keyword>
<dbReference type="EC" id="2.7.8.7" evidence="8"/>
<comment type="subcellular location">
    <subcellularLocation>
        <location evidence="8">Cytoplasm</location>
    </subcellularLocation>
</comment>
<comment type="caution">
    <text evidence="10">The sequence shown here is derived from an EMBL/GenBank/DDBJ whole genome shotgun (WGS) entry which is preliminary data.</text>
</comment>
<evidence type="ECO:0000256" key="8">
    <source>
        <dbReference type="HAMAP-Rule" id="MF_00101"/>
    </source>
</evidence>
<keyword evidence="1 8" id="KW-0444">Lipid biosynthesis</keyword>
<evidence type="ECO:0000313" key="11">
    <source>
        <dbReference type="Proteomes" id="UP000480185"/>
    </source>
</evidence>
<comment type="catalytic activity">
    <reaction evidence="8">
        <text>apo-[ACP] + CoA = holo-[ACP] + adenosine 3',5'-bisphosphate + H(+)</text>
        <dbReference type="Rhea" id="RHEA:12068"/>
        <dbReference type="Rhea" id="RHEA-COMP:9685"/>
        <dbReference type="Rhea" id="RHEA-COMP:9690"/>
        <dbReference type="ChEBI" id="CHEBI:15378"/>
        <dbReference type="ChEBI" id="CHEBI:29999"/>
        <dbReference type="ChEBI" id="CHEBI:57287"/>
        <dbReference type="ChEBI" id="CHEBI:58343"/>
        <dbReference type="ChEBI" id="CHEBI:64479"/>
        <dbReference type="EC" id="2.7.8.7"/>
    </reaction>
</comment>
<gene>
    <name evidence="8 10" type="primary">acpS</name>
    <name evidence="10" type="ORF">GH754_13050</name>
</gene>
<evidence type="ECO:0000256" key="6">
    <source>
        <dbReference type="ARBA" id="ARBA00023098"/>
    </source>
</evidence>
<evidence type="ECO:0000256" key="3">
    <source>
        <dbReference type="ARBA" id="ARBA00022723"/>
    </source>
</evidence>
<evidence type="ECO:0000256" key="5">
    <source>
        <dbReference type="ARBA" id="ARBA00022842"/>
    </source>
</evidence>
<evidence type="ECO:0000259" key="9">
    <source>
        <dbReference type="Pfam" id="PF01648"/>
    </source>
</evidence>
<sequence length="120" mass="13491">MITGLGIDLIEKERINNAMKKSDRFCKRILSDRENVIFQSITSWQRKVEYLAGRFAAKEAYAKASGTGIGKEMAFKDIEVLPDSKGKPELYFKGEKNPKSLVSISHGREIIIAEVIIQEG</sequence>
<keyword evidence="5 8" id="KW-0460">Magnesium</keyword>
<keyword evidence="8" id="KW-0963">Cytoplasm</keyword>
<dbReference type="InterPro" id="IPR002582">
    <property type="entry name" value="ACPS"/>
</dbReference>
<dbReference type="GO" id="GO:0000287">
    <property type="term" value="F:magnesium ion binding"/>
    <property type="evidence" value="ECO:0007669"/>
    <property type="project" value="UniProtKB-UniRule"/>
</dbReference>
<organism evidence="10 11">
    <name type="scientific">Salinibacillus xinjiangensis</name>
    <dbReference type="NCBI Taxonomy" id="1229268"/>
    <lineage>
        <taxon>Bacteria</taxon>
        <taxon>Bacillati</taxon>
        <taxon>Bacillota</taxon>
        <taxon>Bacilli</taxon>
        <taxon>Bacillales</taxon>
        <taxon>Bacillaceae</taxon>
        <taxon>Salinibacillus</taxon>
    </lineage>
</organism>
<dbReference type="InterPro" id="IPR008278">
    <property type="entry name" value="4-PPantetheinyl_Trfase_dom"/>
</dbReference>
<feature type="binding site" evidence="8">
    <location>
        <position position="59"/>
    </location>
    <ligand>
        <name>Mg(2+)</name>
        <dbReference type="ChEBI" id="CHEBI:18420"/>
    </ligand>
</feature>
<comment type="cofactor">
    <cofactor evidence="8">
        <name>Mg(2+)</name>
        <dbReference type="ChEBI" id="CHEBI:18420"/>
    </cofactor>
</comment>
<reference evidence="10 11" key="1">
    <citation type="submission" date="2019-11" db="EMBL/GenBank/DDBJ databases">
        <authorList>
            <person name="Li J."/>
        </authorList>
    </citation>
    <scope>NUCLEOTIDE SEQUENCE [LARGE SCALE GENOMIC DNA]</scope>
    <source>
        <strain evidence="10 11">J4</strain>
    </source>
</reference>
<proteinExistence type="inferred from homology"/>
<dbReference type="InterPro" id="IPR004568">
    <property type="entry name" value="Ppantetheine-prot_Trfase_dom"/>
</dbReference>
<comment type="function">
    <text evidence="8">Transfers the 4'-phosphopantetheine moiety from coenzyme A to a Ser of acyl-carrier-protein.</text>
</comment>
<dbReference type="RefSeq" id="WP_153729115.1">
    <property type="nucleotide sequence ID" value="NZ_WJNH01000008.1"/>
</dbReference>
<dbReference type="InterPro" id="IPR037143">
    <property type="entry name" value="4-PPantetheinyl_Trfase_dom_sf"/>
</dbReference>
<keyword evidence="3 8" id="KW-0479">Metal-binding</keyword>
<evidence type="ECO:0000256" key="1">
    <source>
        <dbReference type="ARBA" id="ARBA00022516"/>
    </source>
</evidence>
<evidence type="ECO:0000313" key="10">
    <source>
        <dbReference type="EMBL" id="MRG87222.1"/>
    </source>
</evidence>
<evidence type="ECO:0000256" key="4">
    <source>
        <dbReference type="ARBA" id="ARBA00022832"/>
    </source>
</evidence>
<evidence type="ECO:0000256" key="7">
    <source>
        <dbReference type="ARBA" id="ARBA00023160"/>
    </source>
</evidence>
<keyword evidence="6 8" id="KW-0443">Lipid metabolism</keyword>
<protein>
    <recommendedName>
        <fullName evidence="8">Holo-[acyl-carrier-protein] synthase</fullName>
        <shortName evidence="8">Holo-ACP synthase</shortName>
        <ecNumber evidence="8">2.7.8.7</ecNumber>
    </recommendedName>
    <alternativeName>
        <fullName evidence="8">4'-phosphopantetheinyl transferase AcpS</fullName>
    </alternativeName>
</protein>
<keyword evidence="7 8" id="KW-0275">Fatty acid biosynthesis</keyword>
<dbReference type="OrthoDB" id="517356at2"/>
<dbReference type="GO" id="GO:0006633">
    <property type="term" value="P:fatty acid biosynthetic process"/>
    <property type="evidence" value="ECO:0007669"/>
    <property type="project" value="UniProtKB-UniRule"/>
</dbReference>
<dbReference type="AlphaFoldDB" id="A0A6G1X8F3"/>
<comment type="similarity">
    <text evidence="8">Belongs to the P-Pant transferase superfamily. AcpS family.</text>
</comment>
<dbReference type="GO" id="GO:0008897">
    <property type="term" value="F:holo-[acyl-carrier-protein] synthase activity"/>
    <property type="evidence" value="ECO:0007669"/>
    <property type="project" value="UniProtKB-UniRule"/>
</dbReference>
<dbReference type="GO" id="GO:0005737">
    <property type="term" value="C:cytoplasm"/>
    <property type="evidence" value="ECO:0007669"/>
    <property type="project" value="UniProtKB-SubCell"/>
</dbReference>
<dbReference type="NCBIfam" id="TIGR00516">
    <property type="entry name" value="acpS"/>
    <property type="match status" value="1"/>
</dbReference>
<dbReference type="EMBL" id="WJNH01000008">
    <property type="protein sequence ID" value="MRG87222.1"/>
    <property type="molecule type" value="Genomic_DNA"/>
</dbReference>
<accession>A0A6G1X8F3</accession>
<feature type="binding site" evidence="8">
    <location>
        <position position="8"/>
    </location>
    <ligand>
        <name>Mg(2+)</name>
        <dbReference type="ChEBI" id="CHEBI:18420"/>
    </ligand>
</feature>
<dbReference type="SUPFAM" id="SSF56214">
    <property type="entry name" value="4'-phosphopantetheinyl transferase"/>
    <property type="match status" value="1"/>
</dbReference>
<keyword evidence="2 8" id="KW-0808">Transferase</keyword>
<dbReference type="Pfam" id="PF01648">
    <property type="entry name" value="ACPS"/>
    <property type="match status" value="1"/>
</dbReference>
<feature type="domain" description="4'-phosphopantetheinyl transferase" evidence="9">
    <location>
        <begin position="4"/>
        <end position="107"/>
    </location>
</feature>
<dbReference type="NCBIfam" id="TIGR00556">
    <property type="entry name" value="pantethn_trn"/>
    <property type="match status" value="1"/>
</dbReference>
<dbReference type="Proteomes" id="UP000480185">
    <property type="component" value="Unassembled WGS sequence"/>
</dbReference>
<dbReference type="HAMAP" id="MF_00101">
    <property type="entry name" value="AcpS"/>
    <property type="match status" value="1"/>
</dbReference>